<dbReference type="OrthoDB" id="358216at2"/>
<dbReference type="InterPro" id="IPR043129">
    <property type="entry name" value="ATPase_NBD"/>
</dbReference>
<keyword evidence="6" id="KW-0173">Coenzyme A biosynthesis</keyword>
<evidence type="ECO:0000256" key="6">
    <source>
        <dbReference type="ARBA" id="ARBA00022993"/>
    </source>
</evidence>
<dbReference type="PANTHER" id="PTHR12280:SF20">
    <property type="entry name" value="4'-PHOSPHOPANTETHEINE PHOSPHATASE"/>
    <property type="match status" value="1"/>
</dbReference>
<protein>
    <submittedName>
        <fullName evidence="7">Type II pantothenate kinase</fullName>
    </submittedName>
</protein>
<dbReference type="GO" id="GO:0015937">
    <property type="term" value="P:coenzyme A biosynthetic process"/>
    <property type="evidence" value="ECO:0007669"/>
    <property type="project" value="UniProtKB-KW"/>
</dbReference>
<reference evidence="8" key="1">
    <citation type="submission" date="2016-08" db="EMBL/GenBank/DDBJ databases">
        <authorList>
            <person name="Varghese N."/>
            <person name="Submissions Spin"/>
        </authorList>
    </citation>
    <scope>NUCLEOTIDE SEQUENCE [LARGE SCALE GENOMIC DNA]</scope>
    <source>
        <strain evidence="8">SGD-1123</strain>
    </source>
</reference>
<sequence length="275" mass="30046">MRYLGIDAGGTLTKLVYEEHGRYHYKVFDSKELPQIMNWIRLTSPDSKLFLTGGKAEKIKMLVPESAVFPEFKSIEEGIRKLVHTQNEELDRYILVNIGTGTSFFKVAPNEFSRVTGSGMGGGMFIGLGALLTGTDDFHELVEMSENGNREAVDLMVKDVYEGEDAPVPDYLTAANFAKLGSGAASTKDVTRSLTNLIAETVILLSQQLAVSHRCQKLVFIGSTLIANSPLKEDLKQFETLLGCQCVFIENGSFSGSIGALRLGLKSLGISQNSH</sequence>
<dbReference type="NCBIfam" id="NF009842">
    <property type="entry name" value="PRK13317.1"/>
    <property type="match status" value="1"/>
</dbReference>
<accession>A0A0V8HJX6</accession>
<dbReference type="CDD" id="cd24085">
    <property type="entry name" value="ASKHA_NBD_PanK-II_bac"/>
    <property type="match status" value="1"/>
</dbReference>
<evidence type="ECO:0000256" key="4">
    <source>
        <dbReference type="ARBA" id="ARBA00022777"/>
    </source>
</evidence>
<proteinExistence type="predicted"/>
<dbReference type="EMBL" id="FMAU01000002">
    <property type="protein sequence ID" value="SCC07478.1"/>
    <property type="molecule type" value="Genomic_DNA"/>
</dbReference>
<evidence type="ECO:0000256" key="3">
    <source>
        <dbReference type="ARBA" id="ARBA00022741"/>
    </source>
</evidence>
<keyword evidence="1" id="KW-0963">Cytoplasm</keyword>
<dbReference type="Pfam" id="PF03630">
    <property type="entry name" value="Fumble"/>
    <property type="match status" value="1"/>
</dbReference>
<keyword evidence="8" id="KW-1185">Reference proteome</keyword>
<organism evidence="7 8">
    <name type="scientific">[Bacillus] enclensis</name>
    <dbReference type="NCBI Taxonomy" id="1402860"/>
    <lineage>
        <taxon>Bacteria</taxon>
        <taxon>Bacillati</taxon>
        <taxon>Bacillota</taxon>
        <taxon>Bacilli</taxon>
        <taxon>Bacillales</taxon>
        <taxon>Bacillaceae</taxon>
        <taxon>Rossellomorea</taxon>
    </lineage>
</organism>
<keyword evidence="5" id="KW-0067">ATP-binding</keyword>
<keyword evidence="4 7" id="KW-0418">Kinase</keyword>
<dbReference type="GO" id="GO:0004594">
    <property type="term" value="F:pantothenate kinase activity"/>
    <property type="evidence" value="ECO:0007669"/>
    <property type="project" value="InterPro"/>
</dbReference>
<dbReference type="SUPFAM" id="SSF53067">
    <property type="entry name" value="Actin-like ATPase domain"/>
    <property type="match status" value="1"/>
</dbReference>
<gene>
    <name evidence="7" type="ORF">GA0061094_2296</name>
</gene>
<dbReference type="Proteomes" id="UP000181997">
    <property type="component" value="Unassembled WGS sequence"/>
</dbReference>
<dbReference type="GO" id="GO:0005829">
    <property type="term" value="C:cytosol"/>
    <property type="evidence" value="ECO:0007669"/>
    <property type="project" value="TreeGrafter"/>
</dbReference>
<keyword evidence="2" id="KW-0808">Transferase</keyword>
<dbReference type="AlphaFoldDB" id="A0A0V8HJX6"/>
<dbReference type="RefSeq" id="WP_058298484.1">
    <property type="nucleotide sequence ID" value="NZ_FMAU01000002.1"/>
</dbReference>
<dbReference type="PIRSF" id="PIRSF036940">
    <property type="entry name" value="PanK_bac_aCoA"/>
    <property type="match status" value="1"/>
</dbReference>
<evidence type="ECO:0000256" key="1">
    <source>
        <dbReference type="ARBA" id="ARBA00022490"/>
    </source>
</evidence>
<dbReference type="InterPro" id="IPR011602">
    <property type="entry name" value="Type_II_PanK_bac"/>
</dbReference>
<dbReference type="InterPro" id="IPR004567">
    <property type="entry name" value="Type_II_PanK"/>
</dbReference>
<dbReference type="Gene3D" id="3.30.420.40">
    <property type="match status" value="1"/>
</dbReference>
<evidence type="ECO:0000313" key="7">
    <source>
        <dbReference type="EMBL" id="SCC07478.1"/>
    </source>
</evidence>
<dbReference type="GO" id="GO:0005524">
    <property type="term" value="F:ATP binding"/>
    <property type="evidence" value="ECO:0007669"/>
    <property type="project" value="UniProtKB-KW"/>
</dbReference>
<evidence type="ECO:0000313" key="8">
    <source>
        <dbReference type="Proteomes" id="UP000181997"/>
    </source>
</evidence>
<keyword evidence="3" id="KW-0547">Nucleotide-binding</keyword>
<name>A0A0V8HJX6_9BACI</name>
<evidence type="ECO:0000256" key="5">
    <source>
        <dbReference type="ARBA" id="ARBA00022840"/>
    </source>
</evidence>
<dbReference type="PANTHER" id="PTHR12280">
    <property type="entry name" value="PANTOTHENATE KINASE"/>
    <property type="match status" value="1"/>
</dbReference>
<evidence type="ECO:0000256" key="2">
    <source>
        <dbReference type="ARBA" id="ARBA00022679"/>
    </source>
</evidence>